<evidence type="ECO:0000256" key="1">
    <source>
        <dbReference type="SAM" id="Phobius"/>
    </source>
</evidence>
<name>A0AAV0DBP7_9ASTE</name>
<dbReference type="AlphaFoldDB" id="A0AAV0DBP7"/>
<dbReference type="EMBL" id="CAMAPF010000076">
    <property type="protein sequence ID" value="CAH9093502.1"/>
    <property type="molecule type" value="Genomic_DNA"/>
</dbReference>
<proteinExistence type="predicted"/>
<feature type="transmembrane region" description="Helical" evidence="1">
    <location>
        <begin position="12"/>
        <end position="34"/>
    </location>
</feature>
<protein>
    <submittedName>
        <fullName evidence="2">Uncharacterized protein</fullName>
    </submittedName>
</protein>
<keyword evidence="1" id="KW-0472">Membrane</keyword>
<reference evidence="2" key="1">
    <citation type="submission" date="2022-07" db="EMBL/GenBank/DDBJ databases">
        <authorList>
            <person name="Macas J."/>
            <person name="Novak P."/>
            <person name="Neumann P."/>
        </authorList>
    </citation>
    <scope>NUCLEOTIDE SEQUENCE</scope>
</reference>
<sequence length="159" mass="17937">MAFGKFGFSSVLRWLLINTVAQLFGLFSGFALFYSGWRDCWQFELSEFHMGKSEAGIDLREKGLGVLCWCSLACRFRPQIKCLEFQLLKLQCLNADFSNIDLSNSSIICLKKLIILANKQILYTSFSVLQAPGSNNGMWDSIYKICTGPFIVQSGWTCA</sequence>
<organism evidence="2 3">
    <name type="scientific">Cuscuta epithymum</name>
    <dbReference type="NCBI Taxonomy" id="186058"/>
    <lineage>
        <taxon>Eukaryota</taxon>
        <taxon>Viridiplantae</taxon>
        <taxon>Streptophyta</taxon>
        <taxon>Embryophyta</taxon>
        <taxon>Tracheophyta</taxon>
        <taxon>Spermatophyta</taxon>
        <taxon>Magnoliopsida</taxon>
        <taxon>eudicotyledons</taxon>
        <taxon>Gunneridae</taxon>
        <taxon>Pentapetalae</taxon>
        <taxon>asterids</taxon>
        <taxon>lamiids</taxon>
        <taxon>Solanales</taxon>
        <taxon>Convolvulaceae</taxon>
        <taxon>Cuscuteae</taxon>
        <taxon>Cuscuta</taxon>
        <taxon>Cuscuta subgen. Cuscuta</taxon>
    </lineage>
</organism>
<gene>
    <name evidence="2" type="ORF">CEPIT_LOCUS12521</name>
</gene>
<evidence type="ECO:0000313" key="2">
    <source>
        <dbReference type="EMBL" id="CAH9093502.1"/>
    </source>
</evidence>
<dbReference type="Proteomes" id="UP001152523">
    <property type="component" value="Unassembled WGS sequence"/>
</dbReference>
<keyword evidence="3" id="KW-1185">Reference proteome</keyword>
<evidence type="ECO:0000313" key="3">
    <source>
        <dbReference type="Proteomes" id="UP001152523"/>
    </source>
</evidence>
<keyword evidence="1" id="KW-0812">Transmembrane</keyword>
<comment type="caution">
    <text evidence="2">The sequence shown here is derived from an EMBL/GenBank/DDBJ whole genome shotgun (WGS) entry which is preliminary data.</text>
</comment>
<keyword evidence="1" id="KW-1133">Transmembrane helix</keyword>
<accession>A0AAV0DBP7</accession>